<name>A0A6A5TV99_9PLEO</name>
<feature type="transmembrane region" description="Helical" evidence="1">
    <location>
        <begin position="236"/>
        <end position="256"/>
    </location>
</feature>
<feature type="transmembrane region" description="Helical" evidence="1">
    <location>
        <begin position="289"/>
        <end position="308"/>
    </location>
</feature>
<keyword evidence="4" id="KW-1185">Reference proteome</keyword>
<keyword evidence="1" id="KW-0812">Transmembrane</keyword>
<evidence type="ECO:0000313" key="4">
    <source>
        <dbReference type="Proteomes" id="UP000800035"/>
    </source>
</evidence>
<organism evidence="3 4">
    <name type="scientific">Byssothecium circinans</name>
    <dbReference type="NCBI Taxonomy" id="147558"/>
    <lineage>
        <taxon>Eukaryota</taxon>
        <taxon>Fungi</taxon>
        <taxon>Dikarya</taxon>
        <taxon>Ascomycota</taxon>
        <taxon>Pezizomycotina</taxon>
        <taxon>Dothideomycetes</taxon>
        <taxon>Pleosporomycetidae</taxon>
        <taxon>Pleosporales</taxon>
        <taxon>Massarineae</taxon>
        <taxon>Massarinaceae</taxon>
        <taxon>Byssothecium</taxon>
    </lineage>
</organism>
<dbReference type="Proteomes" id="UP000800035">
    <property type="component" value="Unassembled WGS sequence"/>
</dbReference>
<feature type="transmembrane region" description="Helical" evidence="1">
    <location>
        <begin position="263"/>
        <end position="283"/>
    </location>
</feature>
<dbReference type="PANTHER" id="PTHR34502:SF5">
    <property type="entry name" value="DUF6594 DOMAIN-CONTAINING PROTEIN"/>
    <property type="match status" value="1"/>
</dbReference>
<dbReference type="AlphaFoldDB" id="A0A6A5TV99"/>
<protein>
    <recommendedName>
        <fullName evidence="2">DUF6594 domain-containing protein</fullName>
    </recommendedName>
</protein>
<evidence type="ECO:0000259" key="2">
    <source>
        <dbReference type="Pfam" id="PF20237"/>
    </source>
</evidence>
<dbReference type="Pfam" id="PF20237">
    <property type="entry name" value="DUF6594"/>
    <property type="match status" value="1"/>
</dbReference>
<keyword evidence="1" id="KW-0472">Membrane</keyword>
<dbReference type="OrthoDB" id="5342093at2759"/>
<dbReference type="InterPro" id="IPR046529">
    <property type="entry name" value="DUF6594"/>
</dbReference>
<sequence>MAAPPPAEPQGYHRLADLMGHYPEAAIFRRFGALNMLNLLSLQAELVDLQVQFRDLWAEDNASTDSGEKEFSTYFRVLRNSENSLQYEKLLEIRQKLQEYNAALIQTAQIGRMPQPEQPDVQFLREWLGGIGEGENFLHGSEMYTWDLPTTSPPREHKFLEKDLLTLYKTTEEQDVFSKILSSSILDLWNWLRTFRSRRQRQILSSNSGPTFLKSIDPHSGILHYSDRGLLRFNNILISVLSAALPIAAVVALYFIKTEGGRLGAMAGFTVVFALALACFTNARRLEIAASTAAFAVVEVVFIGSNLGKA</sequence>
<keyword evidence="1" id="KW-1133">Transmembrane helix</keyword>
<dbReference type="PANTHER" id="PTHR34502">
    <property type="entry name" value="DUF6594 DOMAIN-CONTAINING PROTEIN-RELATED"/>
    <property type="match status" value="1"/>
</dbReference>
<proteinExistence type="predicted"/>
<gene>
    <name evidence="3" type="ORF">CC80DRAFT_474340</name>
</gene>
<accession>A0A6A5TV99</accession>
<reference evidence="3" key="1">
    <citation type="journal article" date="2020" name="Stud. Mycol.">
        <title>101 Dothideomycetes genomes: a test case for predicting lifestyles and emergence of pathogens.</title>
        <authorList>
            <person name="Haridas S."/>
            <person name="Albert R."/>
            <person name="Binder M."/>
            <person name="Bloem J."/>
            <person name="Labutti K."/>
            <person name="Salamov A."/>
            <person name="Andreopoulos B."/>
            <person name="Baker S."/>
            <person name="Barry K."/>
            <person name="Bills G."/>
            <person name="Bluhm B."/>
            <person name="Cannon C."/>
            <person name="Castanera R."/>
            <person name="Culley D."/>
            <person name="Daum C."/>
            <person name="Ezra D."/>
            <person name="Gonzalez J."/>
            <person name="Henrissat B."/>
            <person name="Kuo A."/>
            <person name="Liang C."/>
            <person name="Lipzen A."/>
            <person name="Lutzoni F."/>
            <person name="Magnuson J."/>
            <person name="Mondo S."/>
            <person name="Nolan M."/>
            <person name="Ohm R."/>
            <person name="Pangilinan J."/>
            <person name="Park H.-J."/>
            <person name="Ramirez L."/>
            <person name="Alfaro M."/>
            <person name="Sun H."/>
            <person name="Tritt A."/>
            <person name="Yoshinaga Y."/>
            <person name="Zwiers L.-H."/>
            <person name="Turgeon B."/>
            <person name="Goodwin S."/>
            <person name="Spatafora J."/>
            <person name="Crous P."/>
            <person name="Grigoriev I."/>
        </authorList>
    </citation>
    <scope>NUCLEOTIDE SEQUENCE</scope>
    <source>
        <strain evidence="3">CBS 675.92</strain>
    </source>
</reference>
<evidence type="ECO:0000256" key="1">
    <source>
        <dbReference type="SAM" id="Phobius"/>
    </source>
</evidence>
<feature type="domain" description="DUF6594" evidence="2">
    <location>
        <begin position="12"/>
        <end position="300"/>
    </location>
</feature>
<dbReference type="EMBL" id="ML976994">
    <property type="protein sequence ID" value="KAF1955572.1"/>
    <property type="molecule type" value="Genomic_DNA"/>
</dbReference>
<evidence type="ECO:0000313" key="3">
    <source>
        <dbReference type="EMBL" id="KAF1955572.1"/>
    </source>
</evidence>